<keyword evidence="1" id="KW-0175">Coiled coil</keyword>
<accession>A0A7Y6V7N5</accession>
<dbReference type="Proteomes" id="UP000589984">
    <property type="component" value="Unassembled WGS sequence"/>
</dbReference>
<comment type="caution">
    <text evidence="2">The sequence shown here is derived from an EMBL/GenBank/DDBJ whole genome shotgun (WGS) entry which is preliminary data.</text>
</comment>
<dbReference type="AlphaFoldDB" id="A0A7Y6V7N5"/>
<dbReference type="InterPro" id="IPR012902">
    <property type="entry name" value="N_methyl_site"/>
</dbReference>
<feature type="coiled-coil region" evidence="1">
    <location>
        <begin position="327"/>
        <end position="354"/>
    </location>
</feature>
<sequence>MSTQRQTGFSLLEMTLSFAVLGFLFAMAPMALNVLGSAQSAAPALDRVKLAVNATVGFVVQHDRLPCPDSDGNGFEDCGVRSGHFPYRTVGLGQPLINESGFPFHYAAYQHTNANLVALQVSYEPLLLNGANSQQKNALDFCQGLRLGVSGGLQATEPHVQSHTGERGINPAFLLVDPGPLDADRDGRPLDGLNATGLEYESAGRGQSDEYDDRVIAMSFAELATRLDCPAILARVSAATREANAAYDTWRAYEFYLTFRIFGEEVRETNLEIAELKRLIAEFNSAGSIAMGLNDIATGLASATGASGVAVAAINAAAATFMIVEELSSTAEEVDEKTEELATAVEQREAAEVARDDAKAYRDQTAQLALDRDAKGWFQ</sequence>
<dbReference type="PROSITE" id="PS00409">
    <property type="entry name" value="PROKAR_NTER_METHYL"/>
    <property type="match status" value="1"/>
</dbReference>
<organism evidence="2 3">
    <name type="scientific">Vreelandella maris</name>
    <dbReference type="NCBI Taxonomy" id="2729617"/>
    <lineage>
        <taxon>Bacteria</taxon>
        <taxon>Pseudomonadati</taxon>
        <taxon>Pseudomonadota</taxon>
        <taxon>Gammaproteobacteria</taxon>
        <taxon>Oceanospirillales</taxon>
        <taxon>Halomonadaceae</taxon>
        <taxon>Vreelandella</taxon>
    </lineage>
</organism>
<evidence type="ECO:0008006" key="4">
    <source>
        <dbReference type="Google" id="ProtNLM"/>
    </source>
</evidence>
<name>A0A7Y6V7N5_9GAMM</name>
<evidence type="ECO:0000313" key="3">
    <source>
        <dbReference type="Proteomes" id="UP000589984"/>
    </source>
</evidence>
<protein>
    <recommendedName>
        <fullName evidence="4">Prepilin-type N-terminal cleavage/methylation domain-containing protein</fullName>
    </recommendedName>
</protein>
<dbReference type="EMBL" id="JABWCV010000004">
    <property type="protein sequence ID" value="NVF13454.1"/>
    <property type="molecule type" value="Genomic_DNA"/>
</dbReference>
<proteinExistence type="predicted"/>
<keyword evidence="3" id="KW-1185">Reference proteome</keyword>
<dbReference type="RefSeq" id="WP_176302569.1">
    <property type="nucleotide sequence ID" value="NZ_JABWCV010000004.1"/>
</dbReference>
<evidence type="ECO:0000256" key="1">
    <source>
        <dbReference type="SAM" id="Coils"/>
    </source>
</evidence>
<gene>
    <name evidence="2" type="ORF">HUO07_04610</name>
</gene>
<evidence type="ECO:0000313" key="2">
    <source>
        <dbReference type="EMBL" id="NVF13454.1"/>
    </source>
</evidence>
<reference evidence="2 3" key="1">
    <citation type="submission" date="2020-06" db="EMBL/GenBank/DDBJ databases">
        <title>Halomonas sp. QX-1 draft genome sequence.</title>
        <authorList>
            <person name="Qiu X."/>
        </authorList>
    </citation>
    <scope>NUCLEOTIDE SEQUENCE [LARGE SCALE GENOMIC DNA]</scope>
    <source>
        <strain evidence="2 3">QX-1</strain>
    </source>
</reference>